<dbReference type="EMBL" id="LCLV01000001">
    <property type="protein sequence ID" value="KKU25240.1"/>
    <property type="molecule type" value="Genomic_DNA"/>
</dbReference>
<comment type="subunit">
    <text evidence="1">Monomer.</text>
</comment>
<evidence type="ECO:0000256" key="1">
    <source>
        <dbReference type="ARBA" id="ARBA00011245"/>
    </source>
</evidence>
<dbReference type="GO" id="GO:0004817">
    <property type="term" value="F:cysteine-tRNA ligase activity"/>
    <property type="evidence" value="ECO:0007669"/>
    <property type="project" value="TreeGrafter"/>
</dbReference>
<dbReference type="PANTHER" id="PTHR10890:SF3">
    <property type="entry name" value="CYSTEINE--TRNA LIGASE, CYTOPLASMIC"/>
    <property type="match status" value="1"/>
</dbReference>
<dbReference type="Pfam" id="PF01406">
    <property type="entry name" value="tRNA-synt_1e"/>
    <property type="match status" value="1"/>
</dbReference>
<evidence type="ECO:0000259" key="5">
    <source>
        <dbReference type="Pfam" id="PF01406"/>
    </source>
</evidence>
<dbReference type="PANTHER" id="PTHR10890">
    <property type="entry name" value="CYSTEINYL-TRNA SYNTHETASE"/>
    <property type="match status" value="1"/>
</dbReference>
<comment type="caution">
    <text evidence="6">The sequence shown here is derived from an EMBL/GenBank/DDBJ whole genome shotgun (WGS) entry which is preliminary data.</text>
</comment>
<protein>
    <submittedName>
        <fullName evidence="6">Cysteine-tRNA ligase</fullName>
    </submittedName>
</protein>
<evidence type="ECO:0000313" key="6">
    <source>
        <dbReference type="EMBL" id="KKU25240.1"/>
    </source>
</evidence>
<accession>A0A0G1RWF6</accession>
<dbReference type="SUPFAM" id="SSF52374">
    <property type="entry name" value="Nucleotidylyl transferase"/>
    <property type="match status" value="1"/>
</dbReference>
<evidence type="ECO:0000256" key="2">
    <source>
        <dbReference type="ARBA" id="ARBA00022598"/>
    </source>
</evidence>
<sequence length="65" mass="7338">MFSVADIYLTNSLSRKKEKFESINPQKAGVYTCGPTVYDFASIGNFRTYLAADVLVRTQAQWLRG</sequence>
<dbReference type="InterPro" id="IPR032678">
    <property type="entry name" value="tRNA-synt_1_cat_dom"/>
</dbReference>
<dbReference type="Proteomes" id="UP000034643">
    <property type="component" value="Unassembled WGS sequence"/>
</dbReference>
<keyword evidence="2 6" id="KW-0436">Ligase</keyword>
<dbReference type="GO" id="GO:0006423">
    <property type="term" value="P:cysteinyl-tRNA aminoacylation"/>
    <property type="evidence" value="ECO:0007669"/>
    <property type="project" value="TreeGrafter"/>
</dbReference>
<dbReference type="AlphaFoldDB" id="A0A0G1RWF6"/>
<dbReference type="GO" id="GO:0005829">
    <property type="term" value="C:cytosol"/>
    <property type="evidence" value="ECO:0007669"/>
    <property type="project" value="TreeGrafter"/>
</dbReference>
<evidence type="ECO:0000313" key="7">
    <source>
        <dbReference type="Proteomes" id="UP000034643"/>
    </source>
</evidence>
<evidence type="ECO:0000256" key="3">
    <source>
        <dbReference type="ARBA" id="ARBA00022741"/>
    </source>
</evidence>
<proteinExistence type="predicted"/>
<gene>
    <name evidence="6" type="ORF">UX34_C0001G0034</name>
</gene>
<name>A0A0G1RWF6_9BACT</name>
<feature type="domain" description="tRNA synthetases class I catalytic" evidence="5">
    <location>
        <begin position="20"/>
        <end position="58"/>
    </location>
</feature>
<dbReference type="Gene3D" id="3.40.50.620">
    <property type="entry name" value="HUPs"/>
    <property type="match status" value="1"/>
</dbReference>
<keyword evidence="4" id="KW-0067">ATP-binding</keyword>
<dbReference type="GO" id="GO:0005524">
    <property type="term" value="F:ATP binding"/>
    <property type="evidence" value="ECO:0007669"/>
    <property type="project" value="UniProtKB-KW"/>
</dbReference>
<dbReference type="InterPro" id="IPR014729">
    <property type="entry name" value="Rossmann-like_a/b/a_fold"/>
</dbReference>
<keyword evidence="3" id="KW-0547">Nucleotide-binding</keyword>
<evidence type="ECO:0000256" key="4">
    <source>
        <dbReference type="ARBA" id="ARBA00022840"/>
    </source>
</evidence>
<reference evidence="6 7" key="1">
    <citation type="journal article" date="2015" name="Nature">
        <title>rRNA introns, odd ribosomes, and small enigmatic genomes across a large radiation of phyla.</title>
        <authorList>
            <person name="Brown C.T."/>
            <person name="Hug L.A."/>
            <person name="Thomas B.C."/>
            <person name="Sharon I."/>
            <person name="Castelle C.J."/>
            <person name="Singh A."/>
            <person name="Wilkins M.J."/>
            <person name="Williams K.H."/>
            <person name="Banfield J.F."/>
        </authorList>
    </citation>
    <scope>NUCLEOTIDE SEQUENCE [LARGE SCALE GENOMIC DNA]</scope>
</reference>
<dbReference type="InterPro" id="IPR024909">
    <property type="entry name" value="Cys-tRNA/MSH_ligase"/>
</dbReference>
<organism evidence="6 7">
    <name type="scientific">Candidatus Woesebacteria bacterium GW2011_GWF1_46_13</name>
    <dbReference type="NCBI Taxonomy" id="1618602"/>
    <lineage>
        <taxon>Bacteria</taxon>
        <taxon>Candidatus Woeseibacteriota</taxon>
    </lineage>
</organism>